<keyword evidence="3" id="KW-1185">Reference proteome</keyword>
<organism evidence="2 3">
    <name type="scientific">Capsulimonas corticalis</name>
    <dbReference type="NCBI Taxonomy" id="2219043"/>
    <lineage>
        <taxon>Bacteria</taxon>
        <taxon>Bacillati</taxon>
        <taxon>Armatimonadota</taxon>
        <taxon>Armatimonadia</taxon>
        <taxon>Capsulimonadales</taxon>
        <taxon>Capsulimonadaceae</taxon>
        <taxon>Capsulimonas</taxon>
    </lineage>
</organism>
<dbReference type="RefSeq" id="WP_119322988.1">
    <property type="nucleotide sequence ID" value="NZ_AP025739.1"/>
</dbReference>
<dbReference type="GO" id="GO:0015628">
    <property type="term" value="P:protein secretion by the type II secretion system"/>
    <property type="evidence" value="ECO:0007669"/>
    <property type="project" value="InterPro"/>
</dbReference>
<dbReference type="KEGG" id="ccot:CCAX7_57360"/>
<name>A0A402D083_9BACT</name>
<evidence type="ECO:0000256" key="1">
    <source>
        <dbReference type="ARBA" id="ARBA00022481"/>
    </source>
</evidence>
<reference evidence="2 3" key="1">
    <citation type="journal article" date="2019" name="Int. J. Syst. Evol. Microbiol.">
        <title>Capsulimonas corticalis gen. nov., sp. nov., an aerobic capsulated bacterium, of a novel bacterial order, Capsulimonadales ord. nov., of the class Armatimonadia of the phylum Armatimonadetes.</title>
        <authorList>
            <person name="Li J."/>
            <person name="Kudo C."/>
            <person name="Tonouchi A."/>
        </authorList>
    </citation>
    <scope>NUCLEOTIDE SEQUENCE [LARGE SCALE GENOMIC DNA]</scope>
    <source>
        <strain evidence="2 3">AX-7</strain>
    </source>
</reference>
<proteinExistence type="predicted"/>
<dbReference type="InterPro" id="IPR045584">
    <property type="entry name" value="Pilin-like"/>
</dbReference>
<dbReference type="SUPFAM" id="SSF54523">
    <property type="entry name" value="Pili subunits"/>
    <property type="match status" value="1"/>
</dbReference>
<sequence>MSLPNKHDGRIGFTLIELLVVIAIIAILAAILFPVFAQAREKARQTMCVSNMKQLGLAFLQYSVDNDDALVSKYQYAYYDNNGSSPLEPYIKNHSANSIASVWTCPDLTNHYQSSVINFRSYPRTYGMNEFLTNPGSTYQCASGSAGCKNITDPDSYYPRVSDEVVKNGTDKPLGDLDYPITLSRINSPANTDLLYEGMTEDGPANNQYTGSSQGYGSWFRVKGFWNSLTAEQKFWYTAQSPDKPYHGTRNNYLFCDGHVKSRVPEKQGYDITQDPNQIWTLQDGRDNVPFPSNPS</sequence>
<dbReference type="Pfam" id="PF07596">
    <property type="entry name" value="SBP_bac_10"/>
    <property type="match status" value="1"/>
</dbReference>
<dbReference type="AlphaFoldDB" id="A0A402D083"/>
<dbReference type="OrthoDB" id="246009at2"/>
<accession>A0A402D083</accession>
<protein>
    <submittedName>
        <fullName evidence="2">Uncharacterized protein</fullName>
    </submittedName>
</protein>
<dbReference type="Gene3D" id="3.30.700.10">
    <property type="entry name" value="Glycoprotein, Type 4 Pilin"/>
    <property type="match status" value="1"/>
</dbReference>
<dbReference type="InterPro" id="IPR000983">
    <property type="entry name" value="Bac_GSPG_pilin"/>
</dbReference>
<dbReference type="GO" id="GO:0015627">
    <property type="term" value="C:type II protein secretion system complex"/>
    <property type="evidence" value="ECO:0007669"/>
    <property type="project" value="InterPro"/>
</dbReference>
<evidence type="ECO:0000313" key="2">
    <source>
        <dbReference type="EMBL" id="BDI33685.1"/>
    </source>
</evidence>
<dbReference type="NCBIfam" id="TIGR02532">
    <property type="entry name" value="IV_pilin_GFxxxE"/>
    <property type="match status" value="1"/>
</dbReference>
<dbReference type="PANTHER" id="PTHR30093">
    <property type="entry name" value="GENERAL SECRETION PATHWAY PROTEIN G"/>
    <property type="match status" value="1"/>
</dbReference>
<dbReference type="Pfam" id="PF07963">
    <property type="entry name" value="N_methyl"/>
    <property type="match status" value="1"/>
</dbReference>
<dbReference type="PRINTS" id="PR00813">
    <property type="entry name" value="BCTERIALGSPG"/>
</dbReference>
<dbReference type="Proteomes" id="UP000287394">
    <property type="component" value="Chromosome"/>
</dbReference>
<dbReference type="EMBL" id="AP025739">
    <property type="protein sequence ID" value="BDI33685.1"/>
    <property type="molecule type" value="Genomic_DNA"/>
</dbReference>
<dbReference type="InterPro" id="IPR012902">
    <property type="entry name" value="N_methyl_site"/>
</dbReference>
<dbReference type="InterPro" id="IPR011453">
    <property type="entry name" value="DUF1559"/>
</dbReference>
<evidence type="ECO:0000313" key="3">
    <source>
        <dbReference type="Proteomes" id="UP000287394"/>
    </source>
</evidence>
<gene>
    <name evidence="2" type="ORF">CCAX7_57360</name>
</gene>
<keyword evidence="1" id="KW-0488">Methylation</keyword>